<feature type="transmembrane region" description="Helical" evidence="8">
    <location>
        <begin position="85"/>
        <end position="106"/>
    </location>
</feature>
<evidence type="ECO:0000256" key="2">
    <source>
        <dbReference type="ARBA" id="ARBA00022692"/>
    </source>
</evidence>
<feature type="transmembrane region" description="Helical" evidence="8">
    <location>
        <begin position="44"/>
        <end position="65"/>
    </location>
</feature>
<dbReference type="CDD" id="cd00637">
    <property type="entry name" value="7tm_classA_rhodopsin-like"/>
    <property type="match status" value="1"/>
</dbReference>
<dbReference type="Gene3D" id="1.20.1070.10">
    <property type="entry name" value="Rhodopsin 7-helix transmembrane proteins"/>
    <property type="match status" value="1"/>
</dbReference>
<evidence type="ECO:0000256" key="8">
    <source>
        <dbReference type="SAM" id="Phobius"/>
    </source>
</evidence>
<keyword evidence="5 8" id="KW-0472">Membrane</keyword>
<dbReference type="PANTHER" id="PTHR24243">
    <property type="entry name" value="G-PROTEIN COUPLED RECEPTOR"/>
    <property type="match status" value="1"/>
</dbReference>
<evidence type="ECO:0000313" key="12">
    <source>
        <dbReference type="Proteomes" id="UP000663828"/>
    </source>
</evidence>
<evidence type="ECO:0000256" key="5">
    <source>
        <dbReference type="ARBA" id="ARBA00023136"/>
    </source>
</evidence>
<keyword evidence="3 8" id="KW-1133">Transmembrane helix</keyword>
<dbReference type="Pfam" id="PF00001">
    <property type="entry name" value="7tm_1"/>
    <property type="match status" value="1"/>
</dbReference>
<dbReference type="GO" id="GO:0004930">
    <property type="term" value="F:G protein-coupled receptor activity"/>
    <property type="evidence" value="ECO:0007669"/>
    <property type="project" value="UniProtKB-KW"/>
</dbReference>
<dbReference type="InterPro" id="IPR000276">
    <property type="entry name" value="GPCR_Rhodpsn"/>
</dbReference>
<dbReference type="Proteomes" id="UP000663828">
    <property type="component" value="Unassembled WGS sequence"/>
</dbReference>
<evidence type="ECO:0000256" key="7">
    <source>
        <dbReference type="ARBA" id="ARBA00023224"/>
    </source>
</evidence>
<dbReference type="GO" id="GO:0005886">
    <property type="term" value="C:plasma membrane"/>
    <property type="evidence" value="ECO:0007669"/>
    <property type="project" value="TreeGrafter"/>
</dbReference>
<feature type="transmembrane region" description="Helical" evidence="8">
    <location>
        <begin position="16"/>
        <end position="37"/>
    </location>
</feature>
<evidence type="ECO:0000256" key="3">
    <source>
        <dbReference type="ARBA" id="ARBA00022989"/>
    </source>
</evidence>
<keyword evidence="12" id="KW-1185">Reference proteome</keyword>
<evidence type="ECO:0000256" key="1">
    <source>
        <dbReference type="ARBA" id="ARBA00004141"/>
    </source>
</evidence>
<keyword evidence="4" id="KW-0297">G-protein coupled receptor</keyword>
<organism evidence="10 13">
    <name type="scientific">Adineta ricciae</name>
    <name type="common">Rotifer</name>
    <dbReference type="NCBI Taxonomy" id="249248"/>
    <lineage>
        <taxon>Eukaryota</taxon>
        <taxon>Metazoa</taxon>
        <taxon>Spiralia</taxon>
        <taxon>Gnathifera</taxon>
        <taxon>Rotifera</taxon>
        <taxon>Eurotatoria</taxon>
        <taxon>Bdelloidea</taxon>
        <taxon>Adinetida</taxon>
        <taxon>Adinetidae</taxon>
        <taxon>Adineta</taxon>
    </lineage>
</organism>
<feature type="transmembrane region" description="Helical" evidence="8">
    <location>
        <begin position="229"/>
        <end position="254"/>
    </location>
</feature>
<gene>
    <name evidence="10" type="ORF">EDS130_LOCUS32028</name>
    <name evidence="11" type="ORF">XAT740_LOCUS51645</name>
</gene>
<keyword evidence="6" id="KW-0675">Receptor</keyword>
<proteinExistence type="predicted"/>
<evidence type="ECO:0000313" key="13">
    <source>
        <dbReference type="Proteomes" id="UP000663852"/>
    </source>
</evidence>
<dbReference type="EMBL" id="CAJNOJ010000241">
    <property type="protein sequence ID" value="CAF1327997.1"/>
    <property type="molecule type" value="Genomic_DNA"/>
</dbReference>
<comment type="caution">
    <text evidence="10">The sequence shown here is derived from an EMBL/GenBank/DDBJ whole genome shotgun (WGS) entry which is preliminary data.</text>
</comment>
<keyword evidence="7" id="KW-0807">Transducer</keyword>
<keyword evidence="2 8" id="KW-0812">Transmembrane</keyword>
<dbReference type="AlphaFoldDB" id="A0A815FNF7"/>
<comment type="subcellular location">
    <subcellularLocation>
        <location evidence="1">Membrane</location>
        <topology evidence="1">Multi-pass membrane protein</topology>
    </subcellularLocation>
</comment>
<dbReference type="PROSITE" id="PS50262">
    <property type="entry name" value="G_PROTEIN_RECEP_F1_2"/>
    <property type="match status" value="1"/>
</dbReference>
<dbReference type="SUPFAM" id="SSF81321">
    <property type="entry name" value="Family A G protein-coupled receptor-like"/>
    <property type="match status" value="1"/>
</dbReference>
<dbReference type="Proteomes" id="UP000663852">
    <property type="component" value="Unassembled WGS sequence"/>
</dbReference>
<dbReference type="PANTHER" id="PTHR24243:SF208">
    <property type="entry name" value="PYROKININ-1 RECEPTOR"/>
    <property type="match status" value="1"/>
</dbReference>
<evidence type="ECO:0000256" key="4">
    <source>
        <dbReference type="ARBA" id="ARBA00023040"/>
    </source>
</evidence>
<dbReference type="InterPro" id="IPR017452">
    <property type="entry name" value="GPCR_Rhodpsn_7TM"/>
</dbReference>
<sequence>MSTSVLSFIQAQFVRYGMAIILVFGCFGNVYAVFFFIRQRKNVCALFLLSAAFMNILYLIFNIPINVYSYEFGDPSRYSMTLCKLRYYIFHVWGQMSRYFILLACIDRYALTHMSANIRLLIGPRLARRLIVIVTLFWHVFPLHILIMTTIKNGQCGYFDLYYILNSIYMLIFVCLVPPISMSVFGYLAFRNMHRLHTRVQPSSPGMTNDAIAIHRQDQNLLRMVLAEVIMYLMTMSIYPVIICELAVTNAIGMNKSLQQTQIESFILFMAQFLIYINTSAPFYTYMTVSKTFRHDFKETLRLCIRRTP</sequence>
<feature type="domain" description="G-protein coupled receptors family 1 profile" evidence="9">
    <location>
        <begin position="28"/>
        <end position="286"/>
    </location>
</feature>
<evidence type="ECO:0000313" key="11">
    <source>
        <dbReference type="EMBL" id="CAF1630979.1"/>
    </source>
</evidence>
<feature type="transmembrane region" description="Helical" evidence="8">
    <location>
        <begin position="126"/>
        <end position="147"/>
    </location>
</feature>
<name>A0A815FNF7_ADIRI</name>
<accession>A0A815FNF7</accession>
<evidence type="ECO:0000256" key="6">
    <source>
        <dbReference type="ARBA" id="ARBA00023170"/>
    </source>
</evidence>
<dbReference type="EMBL" id="CAJNOR010008272">
    <property type="protein sequence ID" value="CAF1630979.1"/>
    <property type="molecule type" value="Genomic_DNA"/>
</dbReference>
<feature type="transmembrane region" description="Helical" evidence="8">
    <location>
        <begin position="167"/>
        <end position="190"/>
    </location>
</feature>
<reference evidence="10" key="1">
    <citation type="submission" date="2021-02" db="EMBL/GenBank/DDBJ databases">
        <authorList>
            <person name="Nowell W R."/>
        </authorList>
    </citation>
    <scope>NUCLEOTIDE SEQUENCE</scope>
</reference>
<feature type="transmembrane region" description="Helical" evidence="8">
    <location>
        <begin position="266"/>
        <end position="286"/>
    </location>
</feature>
<protein>
    <recommendedName>
        <fullName evidence="9">G-protein coupled receptors family 1 profile domain-containing protein</fullName>
    </recommendedName>
</protein>
<evidence type="ECO:0000259" key="9">
    <source>
        <dbReference type="PROSITE" id="PS50262"/>
    </source>
</evidence>
<evidence type="ECO:0000313" key="10">
    <source>
        <dbReference type="EMBL" id="CAF1327997.1"/>
    </source>
</evidence>
<dbReference type="OrthoDB" id="10039444at2759"/>